<dbReference type="Proteomes" id="UP000683925">
    <property type="component" value="Unassembled WGS sequence"/>
</dbReference>
<comment type="caution">
    <text evidence="1">The sequence shown here is derived from an EMBL/GenBank/DDBJ whole genome shotgun (WGS) entry which is preliminary data.</text>
</comment>
<name>A0A8S1UMY4_PAROT</name>
<dbReference type="AlphaFoldDB" id="A0A8S1UMY4"/>
<evidence type="ECO:0000313" key="2">
    <source>
        <dbReference type="Proteomes" id="UP000683925"/>
    </source>
</evidence>
<keyword evidence="2" id="KW-1185">Reference proteome</keyword>
<sequence length="59" mass="6999">MQIWDTAGQERYRALTKGHLLKLCQNKLNMQEVTQNPSVQIIIGNKADFYKERLKQFFN</sequence>
<dbReference type="Pfam" id="PF00071">
    <property type="entry name" value="Ras"/>
    <property type="match status" value="1"/>
</dbReference>
<protein>
    <submittedName>
        <fullName evidence="1">Uncharacterized protein</fullName>
    </submittedName>
</protein>
<organism evidence="1 2">
    <name type="scientific">Paramecium octaurelia</name>
    <dbReference type="NCBI Taxonomy" id="43137"/>
    <lineage>
        <taxon>Eukaryota</taxon>
        <taxon>Sar</taxon>
        <taxon>Alveolata</taxon>
        <taxon>Ciliophora</taxon>
        <taxon>Intramacronucleata</taxon>
        <taxon>Oligohymenophorea</taxon>
        <taxon>Peniculida</taxon>
        <taxon>Parameciidae</taxon>
        <taxon>Paramecium</taxon>
    </lineage>
</organism>
<accession>A0A8S1UMY4</accession>
<dbReference type="InterPro" id="IPR001806">
    <property type="entry name" value="Small_GTPase"/>
</dbReference>
<reference evidence="1" key="1">
    <citation type="submission" date="2021-01" db="EMBL/GenBank/DDBJ databases">
        <authorList>
            <consortium name="Genoscope - CEA"/>
            <person name="William W."/>
        </authorList>
    </citation>
    <scope>NUCLEOTIDE SEQUENCE</scope>
</reference>
<dbReference type="GO" id="GO:0005525">
    <property type="term" value="F:GTP binding"/>
    <property type="evidence" value="ECO:0007669"/>
    <property type="project" value="InterPro"/>
</dbReference>
<dbReference type="EMBL" id="CAJJDP010000046">
    <property type="protein sequence ID" value="CAD8165433.1"/>
    <property type="molecule type" value="Genomic_DNA"/>
</dbReference>
<dbReference type="GO" id="GO:0003924">
    <property type="term" value="F:GTPase activity"/>
    <property type="evidence" value="ECO:0007669"/>
    <property type="project" value="InterPro"/>
</dbReference>
<gene>
    <name evidence="1" type="ORF">POCTA_138.1.T0460283</name>
</gene>
<proteinExistence type="predicted"/>
<evidence type="ECO:0000313" key="1">
    <source>
        <dbReference type="EMBL" id="CAD8165433.1"/>
    </source>
</evidence>